<evidence type="ECO:0000259" key="15">
    <source>
        <dbReference type="PROSITE" id="PS50054"/>
    </source>
</evidence>
<keyword evidence="8" id="KW-0498">Mitosis</keyword>
<dbReference type="GO" id="GO:0033554">
    <property type="term" value="P:cellular response to stress"/>
    <property type="evidence" value="ECO:0007669"/>
    <property type="project" value="UniProtKB-ARBA"/>
</dbReference>
<evidence type="ECO:0000256" key="7">
    <source>
        <dbReference type="ARBA" id="ARBA00022618"/>
    </source>
</evidence>
<evidence type="ECO:0000256" key="1">
    <source>
        <dbReference type="ARBA" id="ARBA00004123"/>
    </source>
</evidence>
<dbReference type="OrthoDB" id="5632at2759"/>
<feature type="compositionally biased region" description="Acidic residues" evidence="14">
    <location>
        <begin position="487"/>
        <end position="499"/>
    </location>
</feature>
<dbReference type="InterPro" id="IPR003595">
    <property type="entry name" value="Tyr_Pase_cat"/>
</dbReference>
<evidence type="ECO:0000256" key="6">
    <source>
        <dbReference type="ARBA" id="ARBA00022553"/>
    </source>
</evidence>
<gene>
    <name evidence="17" type="ORF">FA10DRAFT_254808</name>
</gene>
<dbReference type="GO" id="GO:0004725">
    <property type="term" value="F:protein tyrosine phosphatase activity"/>
    <property type="evidence" value="ECO:0007669"/>
    <property type="project" value="UniProtKB-EC"/>
</dbReference>
<keyword evidence="7" id="KW-0132">Cell division</keyword>
<dbReference type="CDD" id="cd17657">
    <property type="entry name" value="CDC14_N"/>
    <property type="match status" value="1"/>
</dbReference>
<dbReference type="Pfam" id="PF22785">
    <property type="entry name" value="Tc-R-P"/>
    <property type="match status" value="1"/>
</dbReference>
<dbReference type="PROSITE" id="PS00383">
    <property type="entry name" value="TYR_PHOSPHATASE_1"/>
    <property type="match status" value="1"/>
</dbReference>
<evidence type="ECO:0000313" key="17">
    <source>
        <dbReference type="EMBL" id="PWN88554.1"/>
    </source>
</evidence>
<sequence>MASSSSHTPRAVPPPDDSDFLDSEDEHDEGVSVTRDEHDDEDAEVVASQFSIASSVTGVEPKPAVGIFQMTDNFSFTYFPGARAPRADRLNGADEGRRAASSALLGSREPQPFEENKDASVPHIHPQAIVHWLNIDKELIYLNFADDWGPLNVAMFYRFCLHLHHLITTHEEEPGWSSSKPSFHLVLYTSSEPRPKANAALLAAMYAMVCGQMSPADAFFPISKLEFAPFRDAGYGRADFHLSIQDILYGVYRAIQEELLDFQKFNLDEYETYEQVVNGDWNWITPNIIAFASPNDREYVSSLRNGGKHSKKIKTSSSGLTRKLDPAFSKTLKYFKEHNIKLVVRLNNPLYDASVFIDEGIDHVEMYFDDGSNPCEEILRDFIQRADAIISSGGSIAVHCKAGLGRTGVLIGAYLAYRHGFSAAESIGFMRIMRPGCVVGPQQHFMYQEVPNWIRWRQQDDNRVEMQRLLERQKRELLGSLKRPITADEEESGGTDVEVDVGIGDSRDAKRRRKSEESMAEADPATPRKSNSGAVETTEDAKTLPLVKPTPCVGQPRKSPSPSRKRLAQRQAPATIARMGSRSRLVSGSRENATADVIDENHEVDALPSRVLGEARQANLQPITNGNGIVEESTFSMLGDHDPRDVAKVTSTTPTRAPVERKQHRRSKSAVESSDLFMEGWVSPTPPISNYIPQTSPRASALPLSPRANVASIMDDCPSTPTRESVLKVVARASPQIRDKYGLRDAGSPQSTPRAKSSAAMPSSSSAESGVESATGSVEPISIGASTTSATSQDAPGSDDPDAVILDAAAPKYSSHASSSSSSSATFAARRAALKDQGTRQPSTSRRVASSTKSTTSSAAPARKTSSSSTRSISGSSAVSGSASSRRAANQSASSSSSTTATYSGRRVTPTASAAPLTNAPTISAGRVAQARQRFLAQRSANEVVDSASGAPRPNLKRSRPDLASAIDKEDRPRAVPSTTTTTTTTSSITRVVSRAGGTVPRFAAGTASSLARSNINGLASGPAPVQFKGTAGPPPSSSSRTMMLGRTVRRRRSSMGEADVPM</sequence>
<feature type="region of interest" description="Disordered" evidence="14">
    <location>
        <begin position="1017"/>
        <end position="1063"/>
    </location>
</feature>
<dbReference type="GO" id="GO:0000278">
    <property type="term" value="P:mitotic cell cycle"/>
    <property type="evidence" value="ECO:0007669"/>
    <property type="project" value="UniProtKB-ARBA"/>
</dbReference>
<evidence type="ECO:0000256" key="5">
    <source>
        <dbReference type="ARBA" id="ARBA00022490"/>
    </source>
</evidence>
<feature type="domain" description="Tyrosine specific protein phosphatases" evidence="16">
    <location>
        <begin position="380"/>
        <end position="445"/>
    </location>
</feature>
<evidence type="ECO:0000256" key="13">
    <source>
        <dbReference type="ARBA" id="ARBA00023306"/>
    </source>
</evidence>
<dbReference type="InterPro" id="IPR044506">
    <property type="entry name" value="CDC14_C"/>
</dbReference>
<proteinExistence type="inferred from homology"/>
<dbReference type="Pfam" id="PF14671">
    <property type="entry name" value="DSPn"/>
    <property type="match status" value="1"/>
</dbReference>
<dbReference type="InterPro" id="IPR000387">
    <property type="entry name" value="Tyr_Pase_dom"/>
</dbReference>
<feature type="region of interest" description="Disordered" evidence="14">
    <location>
        <begin position="1"/>
        <end position="44"/>
    </location>
</feature>
<feature type="compositionally biased region" description="Basic and acidic residues" evidence="14">
    <location>
        <begin position="87"/>
        <end position="98"/>
    </location>
</feature>
<dbReference type="GO" id="GO:0005737">
    <property type="term" value="C:cytoplasm"/>
    <property type="evidence" value="ECO:0007669"/>
    <property type="project" value="UniProtKB-SubCell"/>
</dbReference>
<dbReference type="EMBL" id="KZ819638">
    <property type="protein sequence ID" value="PWN88554.1"/>
    <property type="molecule type" value="Genomic_DNA"/>
</dbReference>
<dbReference type="InParanoid" id="A0A316YI94"/>
<dbReference type="STRING" id="215250.A0A316YI94"/>
<dbReference type="GO" id="GO:0051321">
    <property type="term" value="P:meiotic cell cycle"/>
    <property type="evidence" value="ECO:0007669"/>
    <property type="project" value="UniProtKB-KW"/>
</dbReference>
<evidence type="ECO:0000256" key="14">
    <source>
        <dbReference type="SAM" id="MobiDB-lite"/>
    </source>
</evidence>
<keyword evidence="5" id="KW-0963">Cytoplasm</keyword>
<feature type="compositionally biased region" description="Low complexity" evidence="14">
    <location>
        <begin position="843"/>
        <end position="907"/>
    </location>
</feature>
<dbReference type="FunCoup" id="A0A316YI94">
    <property type="interactions" value="115"/>
</dbReference>
<feature type="compositionally biased region" description="Low complexity" evidence="14">
    <location>
        <begin position="978"/>
        <end position="990"/>
    </location>
</feature>
<comment type="similarity">
    <text evidence="3">Belongs to the protein-tyrosine phosphatase family. Non-receptor class CDC14 subfamily.</text>
</comment>
<dbReference type="GO" id="GO:0005816">
    <property type="term" value="C:spindle pole body"/>
    <property type="evidence" value="ECO:0007669"/>
    <property type="project" value="UniProtKB-ARBA"/>
</dbReference>
<comment type="subcellular location">
    <subcellularLocation>
        <location evidence="2">Cytoplasm</location>
    </subcellularLocation>
    <subcellularLocation>
        <location evidence="1">Nucleus</location>
    </subcellularLocation>
</comment>
<evidence type="ECO:0000256" key="10">
    <source>
        <dbReference type="ARBA" id="ARBA00022912"/>
    </source>
</evidence>
<dbReference type="GO" id="GO:0032954">
    <property type="term" value="P:regulation of cytokinetic process"/>
    <property type="evidence" value="ECO:0007669"/>
    <property type="project" value="UniProtKB-ARBA"/>
</dbReference>
<dbReference type="CDD" id="cd14499">
    <property type="entry name" value="CDC14_C"/>
    <property type="match status" value="1"/>
</dbReference>
<dbReference type="SMART" id="SM00404">
    <property type="entry name" value="PTPc_motif"/>
    <property type="match status" value="1"/>
</dbReference>
<organism evidence="17 18">
    <name type="scientific">Acaromyces ingoldii</name>
    <dbReference type="NCBI Taxonomy" id="215250"/>
    <lineage>
        <taxon>Eukaryota</taxon>
        <taxon>Fungi</taxon>
        <taxon>Dikarya</taxon>
        <taxon>Basidiomycota</taxon>
        <taxon>Ustilaginomycotina</taxon>
        <taxon>Exobasidiomycetes</taxon>
        <taxon>Exobasidiales</taxon>
        <taxon>Cryptobasidiaceae</taxon>
        <taxon>Acaromyces</taxon>
    </lineage>
</organism>
<dbReference type="EC" id="3.1.3.48" evidence="4"/>
<protein>
    <recommendedName>
        <fullName evidence="4">protein-tyrosine-phosphatase</fullName>
        <ecNumber evidence="4">3.1.3.48</ecNumber>
    </recommendedName>
</protein>
<dbReference type="FunFam" id="3.90.190.10:FF:000038">
    <property type="entry name" value="Tyrosine-protein phosphatase CDC14"/>
    <property type="match status" value="1"/>
</dbReference>
<feature type="region of interest" description="Disordered" evidence="14">
    <location>
        <begin position="87"/>
        <end position="118"/>
    </location>
</feature>
<dbReference type="PROSITE" id="PS50056">
    <property type="entry name" value="TYR_PHOSPHATASE_2"/>
    <property type="match status" value="1"/>
</dbReference>
<dbReference type="SUPFAM" id="SSF52799">
    <property type="entry name" value="(Phosphotyrosine protein) phosphatases II"/>
    <property type="match status" value="2"/>
</dbReference>
<dbReference type="GO" id="GO:0007096">
    <property type="term" value="P:regulation of exit from mitosis"/>
    <property type="evidence" value="ECO:0007669"/>
    <property type="project" value="UniProtKB-ARBA"/>
</dbReference>
<name>A0A316YI94_9BASI</name>
<dbReference type="GO" id="GO:0051301">
    <property type="term" value="P:cell division"/>
    <property type="evidence" value="ECO:0007669"/>
    <property type="project" value="UniProtKB-KW"/>
</dbReference>
<keyword evidence="11" id="KW-0539">Nucleus</keyword>
<keyword evidence="6" id="KW-0597">Phosphoprotein</keyword>
<keyword evidence="18" id="KW-1185">Reference proteome</keyword>
<dbReference type="InterPro" id="IPR020422">
    <property type="entry name" value="TYR_PHOSPHATASE_DUAL_dom"/>
</dbReference>
<dbReference type="Gene3D" id="3.90.190.10">
    <property type="entry name" value="Protein tyrosine phosphatase superfamily"/>
    <property type="match status" value="2"/>
</dbReference>
<feature type="region of interest" description="Disordered" evidence="14">
    <location>
        <begin position="486"/>
        <end position="597"/>
    </location>
</feature>
<reference evidence="17 18" key="1">
    <citation type="journal article" date="2018" name="Mol. Biol. Evol.">
        <title>Broad Genomic Sampling Reveals a Smut Pathogenic Ancestry of the Fungal Clade Ustilaginomycotina.</title>
        <authorList>
            <person name="Kijpornyongpan T."/>
            <person name="Mondo S.J."/>
            <person name="Barry K."/>
            <person name="Sandor L."/>
            <person name="Lee J."/>
            <person name="Lipzen A."/>
            <person name="Pangilinan J."/>
            <person name="LaButti K."/>
            <person name="Hainaut M."/>
            <person name="Henrissat B."/>
            <person name="Grigoriev I.V."/>
            <person name="Spatafora J.W."/>
            <person name="Aime M.C."/>
        </authorList>
    </citation>
    <scope>NUCLEOTIDE SEQUENCE [LARGE SCALE GENOMIC DNA]</scope>
    <source>
        <strain evidence="17 18">MCA 4198</strain>
    </source>
</reference>
<dbReference type="GO" id="GO:0005730">
    <property type="term" value="C:nucleolus"/>
    <property type="evidence" value="ECO:0007669"/>
    <property type="project" value="UniProtKB-ARBA"/>
</dbReference>
<dbReference type="PROSITE" id="PS50054">
    <property type="entry name" value="TYR_PHOSPHATASE_DUAL"/>
    <property type="match status" value="1"/>
</dbReference>
<evidence type="ECO:0000256" key="11">
    <source>
        <dbReference type="ARBA" id="ARBA00023242"/>
    </source>
</evidence>
<keyword evidence="10" id="KW-0904">Protein phosphatase</keyword>
<evidence type="ECO:0000256" key="3">
    <source>
        <dbReference type="ARBA" id="ARBA00007315"/>
    </source>
</evidence>
<dbReference type="InterPro" id="IPR016130">
    <property type="entry name" value="Tyr_Pase_AS"/>
</dbReference>
<evidence type="ECO:0000256" key="9">
    <source>
        <dbReference type="ARBA" id="ARBA00022801"/>
    </source>
</evidence>
<accession>A0A316YI94</accession>
<dbReference type="InterPro" id="IPR029260">
    <property type="entry name" value="DSPn"/>
</dbReference>
<dbReference type="AlphaFoldDB" id="A0A316YI94"/>
<keyword evidence="12" id="KW-0469">Meiosis</keyword>
<dbReference type="InterPro" id="IPR050561">
    <property type="entry name" value="PTP"/>
</dbReference>
<feature type="compositionally biased region" description="Acidic residues" evidence="14">
    <location>
        <begin position="16"/>
        <end position="28"/>
    </location>
</feature>
<dbReference type="PANTHER" id="PTHR23339">
    <property type="entry name" value="TYROSINE SPECIFIC PROTEIN PHOSPHATASE AND DUAL SPECIFICITY PROTEIN PHOSPHATASE"/>
    <property type="match status" value="1"/>
</dbReference>
<evidence type="ECO:0000256" key="2">
    <source>
        <dbReference type="ARBA" id="ARBA00004496"/>
    </source>
</evidence>
<dbReference type="RefSeq" id="XP_025375752.1">
    <property type="nucleotide sequence ID" value="XM_025519744.1"/>
</dbReference>
<dbReference type="InterPro" id="IPR029021">
    <property type="entry name" value="Prot-tyrosine_phosphatase-like"/>
</dbReference>
<evidence type="ECO:0000256" key="8">
    <source>
        <dbReference type="ARBA" id="ARBA00022776"/>
    </source>
</evidence>
<feature type="compositionally biased region" description="Low complexity" evidence="14">
    <location>
        <begin position="808"/>
        <end position="831"/>
    </location>
</feature>
<dbReference type="GeneID" id="37041660"/>
<evidence type="ECO:0000313" key="18">
    <source>
        <dbReference type="Proteomes" id="UP000245768"/>
    </source>
</evidence>
<keyword evidence="9" id="KW-0378">Hydrolase</keyword>
<evidence type="ECO:0000259" key="16">
    <source>
        <dbReference type="PROSITE" id="PS50056"/>
    </source>
</evidence>
<keyword evidence="13" id="KW-0131">Cell cycle</keyword>
<evidence type="ECO:0000256" key="4">
    <source>
        <dbReference type="ARBA" id="ARBA00013064"/>
    </source>
</evidence>
<dbReference type="SMART" id="SM00195">
    <property type="entry name" value="DSPc"/>
    <property type="match status" value="1"/>
</dbReference>
<feature type="region of interest" description="Disordered" evidence="14">
    <location>
        <begin position="637"/>
        <end position="674"/>
    </location>
</feature>
<feature type="compositionally biased region" description="Low complexity" evidence="14">
    <location>
        <begin position="755"/>
        <end position="777"/>
    </location>
</feature>
<feature type="region of interest" description="Disordered" evidence="14">
    <location>
        <begin position="716"/>
        <end position="993"/>
    </location>
</feature>
<feature type="domain" description="Tyrosine-protein phosphatase" evidence="15">
    <location>
        <begin position="305"/>
        <end position="458"/>
    </location>
</feature>
<evidence type="ECO:0000256" key="12">
    <source>
        <dbReference type="ARBA" id="ARBA00023254"/>
    </source>
</evidence>
<dbReference type="Proteomes" id="UP000245768">
    <property type="component" value="Unassembled WGS sequence"/>
</dbReference>